<dbReference type="InterPro" id="IPR001509">
    <property type="entry name" value="Epimerase_deHydtase"/>
</dbReference>
<dbReference type="InterPro" id="IPR036291">
    <property type="entry name" value="NAD(P)-bd_dom_sf"/>
</dbReference>
<evidence type="ECO:0000259" key="2">
    <source>
        <dbReference type="Pfam" id="PF01370"/>
    </source>
</evidence>
<protein>
    <recommendedName>
        <fullName evidence="2">NAD-dependent epimerase/dehydratase domain-containing protein</fullName>
    </recommendedName>
</protein>
<name>A0A382MFM5_9ZZZZ</name>
<accession>A0A382MFM5</accession>
<gene>
    <name evidence="3" type="ORF">METZ01_LOCUS299729</name>
</gene>
<comment type="similarity">
    <text evidence="1">Belongs to the NAD(P)-dependent epimerase/dehydratase family.</text>
</comment>
<dbReference type="EMBL" id="UINC01092896">
    <property type="protein sequence ID" value="SVC46875.1"/>
    <property type="molecule type" value="Genomic_DNA"/>
</dbReference>
<dbReference type="Gene3D" id="3.40.50.720">
    <property type="entry name" value="NAD(P)-binding Rossmann-like Domain"/>
    <property type="match status" value="2"/>
</dbReference>
<evidence type="ECO:0000313" key="3">
    <source>
        <dbReference type="EMBL" id="SVC46875.1"/>
    </source>
</evidence>
<proteinExistence type="inferred from homology"/>
<dbReference type="AlphaFoldDB" id="A0A382MFM5"/>
<feature type="non-terminal residue" evidence="3">
    <location>
        <position position="1"/>
    </location>
</feature>
<dbReference type="Pfam" id="PF01370">
    <property type="entry name" value="Epimerase"/>
    <property type="match status" value="1"/>
</dbReference>
<reference evidence="3" key="1">
    <citation type="submission" date="2018-05" db="EMBL/GenBank/DDBJ databases">
        <authorList>
            <person name="Lanie J.A."/>
            <person name="Ng W.-L."/>
            <person name="Kazmierczak K.M."/>
            <person name="Andrzejewski T.M."/>
            <person name="Davidsen T.M."/>
            <person name="Wayne K.J."/>
            <person name="Tettelin H."/>
            <person name="Glass J.I."/>
            <person name="Rusch D."/>
            <person name="Podicherti R."/>
            <person name="Tsui H.-C.T."/>
            <person name="Winkler M.E."/>
        </authorList>
    </citation>
    <scope>NUCLEOTIDE SEQUENCE</scope>
</reference>
<feature type="domain" description="NAD-dependent epimerase/dehydratase" evidence="2">
    <location>
        <begin position="132"/>
        <end position="221"/>
    </location>
</feature>
<dbReference type="PANTHER" id="PTHR43000">
    <property type="entry name" value="DTDP-D-GLUCOSE 4,6-DEHYDRATASE-RELATED"/>
    <property type="match status" value="1"/>
</dbReference>
<evidence type="ECO:0000256" key="1">
    <source>
        <dbReference type="ARBA" id="ARBA00007637"/>
    </source>
</evidence>
<sequence length="364" mass="40903">IGGTGPTGPHLVNGLIAQGYDVSIMHRGTHDSSEVPRSVERIIGDPHFRETLREALHGRSFDLIIATYGRIRYIAEIVGEHTEQLITVGGAPCFRGVLQPEELSPAGLQVPLPEDAPKVESEVEFRFGYLVRLAEEAVMHGHESGNYSATHFRYPVVYGPRQLTPTIWTVMRRFMDDRPHMVLPDGGLTLTTRGYSENVAHSVLLAAQKPDTAAGQIYNCGDEHQLTMAQWVEVVAWTMESKIEIIGVPDQYAYPARDLMMFHGPSNHQLFDLYKVKSELGYRDVVPPLEAMERTVRWYRDNPPEETPEFAADLTKAYALEDAIATVCQDACEKLAAIDYVQPDFHHPYPHPKQPGLDRDHRAR</sequence>
<organism evidence="3">
    <name type="scientific">marine metagenome</name>
    <dbReference type="NCBI Taxonomy" id="408172"/>
    <lineage>
        <taxon>unclassified sequences</taxon>
        <taxon>metagenomes</taxon>
        <taxon>ecological metagenomes</taxon>
    </lineage>
</organism>
<dbReference type="SUPFAM" id="SSF51735">
    <property type="entry name" value="NAD(P)-binding Rossmann-fold domains"/>
    <property type="match status" value="1"/>
</dbReference>